<dbReference type="Proteomes" id="UP000185093">
    <property type="component" value="Unassembled WGS sequence"/>
</dbReference>
<evidence type="ECO:0000313" key="2">
    <source>
        <dbReference type="EMBL" id="SIN77103.1"/>
    </source>
</evidence>
<protein>
    <submittedName>
        <fullName evidence="2">Uncharacterized protein</fullName>
    </submittedName>
</protein>
<dbReference type="EMBL" id="FSQZ01000001">
    <property type="protein sequence ID" value="SIN77103.1"/>
    <property type="molecule type" value="Genomic_DNA"/>
</dbReference>
<name>A0ABY1JF64_9BACT</name>
<keyword evidence="1" id="KW-0812">Transmembrane</keyword>
<keyword evidence="1" id="KW-0472">Membrane</keyword>
<comment type="caution">
    <text evidence="2">The sequence shown here is derived from an EMBL/GenBank/DDBJ whole genome shotgun (WGS) entry which is preliminary data.</text>
</comment>
<organism evidence="2 3">
    <name type="scientific">Acetomicrobium flavidum</name>
    <dbReference type="NCBI Taxonomy" id="49896"/>
    <lineage>
        <taxon>Bacteria</taxon>
        <taxon>Thermotogati</taxon>
        <taxon>Synergistota</taxon>
        <taxon>Synergistia</taxon>
        <taxon>Synergistales</taxon>
        <taxon>Acetomicrobiaceae</taxon>
        <taxon>Acetomicrobium</taxon>
    </lineage>
</organism>
<keyword evidence="1" id="KW-1133">Transmembrane helix</keyword>
<accession>A0ABY1JF64</accession>
<reference evidence="2 3" key="1">
    <citation type="submission" date="2016-11" db="EMBL/GenBank/DDBJ databases">
        <authorList>
            <person name="Varghese N."/>
            <person name="Submissions S."/>
        </authorList>
    </citation>
    <scope>NUCLEOTIDE SEQUENCE [LARGE SCALE GENOMIC DNA]</scope>
    <source>
        <strain evidence="2 3">DSM 20664</strain>
    </source>
</reference>
<evidence type="ECO:0000256" key="1">
    <source>
        <dbReference type="SAM" id="Phobius"/>
    </source>
</evidence>
<feature type="transmembrane region" description="Helical" evidence="1">
    <location>
        <begin position="57"/>
        <end position="79"/>
    </location>
</feature>
<evidence type="ECO:0000313" key="3">
    <source>
        <dbReference type="Proteomes" id="UP000185093"/>
    </source>
</evidence>
<proteinExistence type="predicted"/>
<gene>
    <name evidence="2" type="ORF">SAMN05444368_1822</name>
</gene>
<keyword evidence="3" id="KW-1185">Reference proteome</keyword>
<sequence length="717" mass="80628">MNIDRETACHKESIYVIPCDEGLFTVIYSAKREVFNCYLEVVNIMIAKGVISMCKRLMLLFSLLLVPLIFSTAMAAGAVTEDGVTEQNVKNFTYHLAFGERSVTLKDGKYEQPHPDYLHVWIDNFIIDDVDRNGTSDAVVVLAQNGGGSGTFFELTALLATQNGIVQTNSVSLGDRVKIDSVKVVENSEALSTSLFEPKKIVIDILTHKESDSSCCPTQKESLNFALYEDELVSYEDVPPTIVKKPAIYLYPQKEIKVKVKVDVNGEITKSIPQYGNGWEVTASPKGKIGGKYDYLFYEARLNSLPQLPEEGWVVAYDELGKWFDKNLAALGLNGKEARDLKEYWIKNLKPAKYYVIKLLDRNFIDENLKLQVSPTPQTVIRLMLYFKPTDHFDILKAPKPQKTVRVGFTVVEWGGIVEDSDADVCLKPAYSLLPDDTGILLLRAVSVGQHKLSITVNSGGCTDKDTIKAVVNKVDAIDGQVPVYELTFLREKPDLCKAFLPEGVVIDYDLEKDFGFKMPYVVTVTNPVLPIVKDEPYFTISSIRIEIEEPKATSDAQDYYVMLKKGLIDATVRAIRLEINRYEASNHSDKQEKIGYLKGELARFEGMKPQDYVLETSEWQNGDENPLENFGKFGPLMPPEEREAEVIVTDELEYGSILTVTGMTRSGPFYHVAGVMNDDFKALTPGKHKVKLYLVYKREYFGGIPDYYVFIGDKLQ</sequence>